<dbReference type="Pfam" id="PF08281">
    <property type="entry name" value="Sigma70_r4_2"/>
    <property type="match status" value="1"/>
</dbReference>
<protein>
    <submittedName>
        <fullName evidence="7">Sigma-70 family RNA polymerase sigma factor</fullName>
    </submittedName>
</protein>
<comment type="caution">
    <text evidence="7">The sequence shown here is derived from an EMBL/GenBank/DDBJ whole genome shotgun (WGS) entry which is preliminary data.</text>
</comment>
<feature type="domain" description="RNA polymerase sigma-70 region 2" evidence="5">
    <location>
        <begin position="32"/>
        <end position="96"/>
    </location>
</feature>
<dbReference type="PANTHER" id="PTHR43133">
    <property type="entry name" value="RNA POLYMERASE ECF-TYPE SIGMA FACTO"/>
    <property type="match status" value="1"/>
</dbReference>
<reference evidence="7 8" key="1">
    <citation type="submission" date="2018-08" db="EMBL/GenBank/DDBJ databases">
        <title>Mucilaginibacter sp. MYSH2.</title>
        <authorList>
            <person name="Seo T."/>
        </authorList>
    </citation>
    <scope>NUCLEOTIDE SEQUENCE [LARGE SCALE GENOMIC DNA]</scope>
    <source>
        <strain evidence="7 8">MYSH2</strain>
    </source>
</reference>
<sequence>MIITLAISSVHNERELLIKVGEGDEKAFASLFYAYHNQIAEYVMLLTASTEMAEEIVQDVFVKIWQNKRKLHEVEKFTSYLFILTRNYTLNSIRKNVSDQKKQDAYTLSVVSDETSEVIDDPLSNPEYQNLVERAIAQLPPSQHRVFVLKQEGRKTADIAKELGLSAESVKKYQQWAIKSVAEFVRTHKELSAIFIAITLIGK</sequence>
<evidence type="ECO:0000259" key="5">
    <source>
        <dbReference type="Pfam" id="PF04542"/>
    </source>
</evidence>
<gene>
    <name evidence="7" type="ORF">D0C36_12950</name>
</gene>
<evidence type="ECO:0000313" key="8">
    <source>
        <dbReference type="Proteomes" id="UP000264217"/>
    </source>
</evidence>
<dbReference type="InterPro" id="IPR007627">
    <property type="entry name" value="RNA_pol_sigma70_r2"/>
</dbReference>
<evidence type="ECO:0000313" key="7">
    <source>
        <dbReference type="EMBL" id="RFZ92335.1"/>
    </source>
</evidence>
<dbReference type="InterPro" id="IPR013249">
    <property type="entry name" value="RNA_pol_sigma70_r4_t2"/>
</dbReference>
<dbReference type="InterPro" id="IPR039425">
    <property type="entry name" value="RNA_pol_sigma-70-like"/>
</dbReference>
<dbReference type="InterPro" id="IPR013325">
    <property type="entry name" value="RNA_pol_sigma_r2"/>
</dbReference>
<dbReference type="GO" id="GO:0003677">
    <property type="term" value="F:DNA binding"/>
    <property type="evidence" value="ECO:0007669"/>
    <property type="project" value="InterPro"/>
</dbReference>
<evidence type="ECO:0000256" key="2">
    <source>
        <dbReference type="ARBA" id="ARBA00023015"/>
    </source>
</evidence>
<accession>A0A372NSV8</accession>
<dbReference type="InterPro" id="IPR036388">
    <property type="entry name" value="WH-like_DNA-bd_sf"/>
</dbReference>
<dbReference type="InterPro" id="IPR013324">
    <property type="entry name" value="RNA_pol_sigma_r3/r4-like"/>
</dbReference>
<dbReference type="InterPro" id="IPR014284">
    <property type="entry name" value="RNA_pol_sigma-70_dom"/>
</dbReference>
<proteinExistence type="inferred from homology"/>
<evidence type="ECO:0000256" key="4">
    <source>
        <dbReference type="ARBA" id="ARBA00023163"/>
    </source>
</evidence>
<dbReference type="Pfam" id="PF04542">
    <property type="entry name" value="Sigma70_r2"/>
    <property type="match status" value="1"/>
</dbReference>
<dbReference type="GO" id="GO:0006352">
    <property type="term" value="P:DNA-templated transcription initiation"/>
    <property type="evidence" value="ECO:0007669"/>
    <property type="project" value="InterPro"/>
</dbReference>
<evidence type="ECO:0000256" key="3">
    <source>
        <dbReference type="ARBA" id="ARBA00023082"/>
    </source>
</evidence>
<dbReference type="EMBL" id="QWDC01000002">
    <property type="protein sequence ID" value="RFZ92335.1"/>
    <property type="molecule type" value="Genomic_DNA"/>
</dbReference>
<dbReference type="AlphaFoldDB" id="A0A372NSV8"/>
<dbReference type="GO" id="GO:0016987">
    <property type="term" value="F:sigma factor activity"/>
    <property type="evidence" value="ECO:0007669"/>
    <property type="project" value="UniProtKB-KW"/>
</dbReference>
<dbReference type="SUPFAM" id="SSF88659">
    <property type="entry name" value="Sigma3 and sigma4 domains of RNA polymerase sigma factors"/>
    <property type="match status" value="1"/>
</dbReference>
<dbReference type="Gene3D" id="1.10.10.10">
    <property type="entry name" value="Winged helix-like DNA-binding domain superfamily/Winged helix DNA-binding domain"/>
    <property type="match status" value="1"/>
</dbReference>
<evidence type="ECO:0000256" key="1">
    <source>
        <dbReference type="ARBA" id="ARBA00010641"/>
    </source>
</evidence>
<evidence type="ECO:0000259" key="6">
    <source>
        <dbReference type="Pfam" id="PF08281"/>
    </source>
</evidence>
<dbReference type="PANTHER" id="PTHR43133:SF46">
    <property type="entry name" value="RNA POLYMERASE SIGMA-70 FACTOR ECF SUBFAMILY"/>
    <property type="match status" value="1"/>
</dbReference>
<comment type="similarity">
    <text evidence="1">Belongs to the sigma-70 factor family. ECF subfamily.</text>
</comment>
<keyword evidence="8" id="KW-1185">Reference proteome</keyword>
<keyword evidence="4" id="KW-0804">Transcription</keyword>
<dbReference type="NCBIfam" id="TIGR02937">
    <property type="entry name" value="sigma70-ECF"/>
    <property type="match status" value="1"/>
</dbReference>
<organism evidence="7 8">
    <name type="scientific">Mucilaginibacter conchicola</name>
    <dbReference type="NCBI Taxonomy" id="2303333"/>
    <lineage>
        <taxon>Bacteria</taxon>
        <taxon>Pseudomonadati</taxon>
        <taxon>Bacteroidota</taxon>
        <taxon>Sphingobacteriia</taxon>
        <taxon>Sphingobacteriales</taxon>
        <taxon>Sphingobacteriaceae</taxon>
        <taxon>Mucilaginibacter</taxon>
    </lineage>
</organism>
<keyword evidence="3" id="KW-0731">Sigma factor</keyword>
<dbReference type="Gene3D" id="1.10.1740.10">
    <property type="match status" value="1"/>
</dbReference>
<name>A0A372NSV8_9SPHI</name>
<feature type="domain" description="RNA polymerase sigma factor 70 region 4 type 2" evidence="6">
    <location>
        <begin position="131"/>
        <end position="173"/>
    </location>
</feature>
<dbReference type="Proteomes" id="UP000264217">
    <property type="component" value="Unassembled WGS sequence"/>
</dbReference>
<keyword evidence="2" id="KW-0805">Transcription regulation</keyword>
<dbReference type="SUPFAM" id="SSF88946">
    <property type="entry name" value="Sigma2 domain of RNA polymerase sigma factors"/>
    <property type="match status" value="1"/>
</dbReference>